<sequence length="395" mass="47127">MDNEFTLDLSPFPRELKLLLLFTAMGNDPDRADRIKDCLTDIDWNLFLQLARHHRVYPLVYSNLKKVDKELIPVHIMQALYLDYSRNTFQMLHLTAEMEKICRLFDDNHIRTLLLKGPVLTQALYGDLSLRTCKDLDILLPFEDVEKAEQLLIKQGFAPDHEEIRILNDWKWRVHHLSYYNPETKVQVEIHWRLNPDKGSEPDFDEMWSRRSVSTVTNYPIHVLGDEDMFLFLVTHGARHAWFRLRWLADIDRLVRKPLNWEGIFTLLKKYHCQAVGGQALVLVSELLLTPLSEDLKPLYFKKQMYRLAQSAIIFIQDMITLSPVPKHLKIYYRRYLFSLRSLPQKWAFVFSQLYPNNRDLETLPLPKQLYLLYFPLRPFLWCWRRMKQQQHASS</sequence>
<dbReference type="EMBL" id="JBHSOW010000106">
    <property type="protein sequence ID" value="MFC5652874.1"/>
    <property type="molecule type" value="Genomic_DNA"/>
</dbReference>
<dbReference type="Proteomes" id="UP001596047">
    <property type="component" value="Unassembled WGS sequence"/>
</dbReference>
<proteinExistence type="predicted"/>
<evidence type="ECO:0000313" key="2">
    <source>
        <dbReference type="Proteomes" id="UP001596047"/>
    </source>
</evidence>
<protein>
    <submittedName>
        <fullName evidence="1">Nucleotidyltransferase family protein</fullName>
    </submittedName>
</protein>
<organism evidence="1 2">
    <name type="scientific">Paenibacillus solisilvae</name>
    <dbReference type="NCBI Taxonomy" id="2486751"/>
    <lineage>
        <taxon>Bacteria</taxon>
        <taxon>Bacillati</taxon>
        <taxon>Bacillota</taxon>
        <taxon>Bacilli</taxon>
        <taxon>Bacillales</taxon>
        <taxon>Paenibacillaceae</taxon>
        <taxon>Paenibacillus</taxon>
    </lineage>
</organism>
<dbReference type="RefSeq" id="WP_379191528.1">
    <property type="nucleotide sequence ID" value="NZ_JBHSOW010000106.1"/>
</dbReference>
<dbReference type="InterPro" id="IPR039498">
    <property type="entry name" value="NTP_transf_5"/>
</dbReference>
<comment type="caution">
    <text evidence="1">The sequence shown here is derived from an EMBL/GenBank/DDBJ whole genome shotgun (WGS) entry which is preliminary data.</text>
</comment>
<dbReference type="Gene3D" id="3.30.460.40">
    <property type="match status" value="1"/>
</dbReference>
<dbReference type="SUPFAM" id="SSF81301">
    <property type="entry name" value="Nucleotidyltransferase"/>
    <property type="match status" value="1"/>
</dbReference>
<accession>A0ABW0W7A9</accession>
<dbReference type="Pfam" id="PF14907">
    <property type="entry name" value="NTP_transf_5"/>
    <property type="match status" value="1"/>
</dbReference>
<reference evidence="2" key="1">
    <citation type="journal article" date="2019" name="Int. J. Syst. Evol. Microbiol.">
        <title>The Global Catalogue of Microorganisms (GCM) 10K type strain sequencing project: providing services to taxonomists for standard genome sequencing and annotation.</title>
        <authorList>
            <consortium name="The Broad Institute Genomics Platform"/>
            <consortium name="The Broad Institute Genome Sequencing Center for Infectious Disease"/>
            <person name="Wu L."/>
            <person name="Ma J."/>
        </authorList>
    </citation>
    <scope>NUCLEOTIDE SEQUENCE [LARGE SCALE GENOMIC DNA]</scope>
    <source>
        <strain evidence="2">CGMCC 1.3240</strain>
    </source>
</reference>
<dbReference type="InterPro" id="IPR043519">
    <property type="entry name" value="NT_sf"/>
</dbReference>
<keyword evidence="2" id="KW-1185">Reference proteome</keyword>
<evidence type="ECO:0000313" key="1">
    <source>
        <dbReference type="EMBL" id="MFC5652874.1"/>
    </source>
</evidence>
<name>A0ABW0W7A9_9BACL</name>
<gene>
    <name evidence="1" type="ORF">ACFPYJ_27975</name>
</gene>